<dbReference type="GO" id="GO:0008483">
    <property type="term" value="F:transaminase activity"/>
    <property type="evidence" value="ECO:0007669"/>
    <property type="project" value="UniProtKB-KW"/>
</dbReference>
<protein>
    <submittedName>
        <fullName evidence="7">Pyridoxal phosphate-dependent aminotransferase</fullName>
    </submittedName>
</protein>
<gene>
    <name evidence="7" type="ORF">ACH47G_09730</name>
</gene>
<dbReference type="InterPro" id="IPR015424">
    <property type="entry name" value="PyrdxlP-dep_Trfase"/>
</dbReference>
<keyword evidence="3" id="KW-0808">Transferase</keyword>
<dbReference type="SUPFAM" id="SSF53383">
    <property type="entry name" value="PLP-dependent transferases"/>
    <property type="match status" value="1"/>
</dbReference>
<name>A0ABW7WF50_9NOCA</name>
<dbReference type="PANTHER" id="PTHR42790">
    <property type="entry name" value="AMINOTRANSFERASE"/>
    <property type="match status" value="1"/>
</dbReference>
<keyword evidence="4" id="KW-0663">Pyridoxal phosphate</keyword>
<evidence type="ECO:0000256" key="5">
    <source>
        <dbReference type="SAM" id="MobiDB-lite"/>
    </source>
</evidence>
<evidence type="ECO:0000256" key="3">
    <source>
        <dbReference type="ARBA" id="ARBA00022679"/>
    </source>
</evidence>
<dbReference type="Proteomes" id="UP001611450">
    <property type="component" value="Unassembled WGS sequence"/>
</dbReference>
<feature type="region of interest" description="Disordered" evidence="5">
    <location>
        <begin position="1"/>
        <end position="21"/>
    </location>
</feature>
<dbReference type="InterPro" id="IPR050859">
    <property type="entry name" value="Class-I_PLP-dep_aminotransf"/>
</dbReference>
<sequence length="393" mass="44454">MTSVRPHSSNHPNPLGHTTSTTYERHSLDRAVNLSDAHCRQPLTSSQKEIVERFPELFHEARERSQSELEEEFLTAFLRLAREPMHRDLSRYMLSYSASSAITMVASHCARAGKRVALIEPVFDNISSILRRENVELVPLPEQDCTAEHLPAALARLDPAVVWLVSPNNPTGWTLSESEFGTLVQCCAARRCTLVLDSSFRFFAPLPTGWSQYEILEESGISYIVLEDTGKTWATSEMKVGLTVCSPDMYTEMYRLHDDLLQSVSPFHLRILTEFIEDSSRNGIERSILPSVLENRDILRSILSGGELQFLTGVRSPVSVDWLRLQEGMDCEEFVREAIRAGVHVLPGTNFFWNRPERGRNFVRVALARDPRLMLEGAQLLRDTANRLAAQDA</sequence>
<dbReference type="InterPro" id="IPR015422">
    <property type="entry name" value="PyrdxlP-dep_Trfase_small"/>
</dbReference>
<feature type="domain" description="Aminotransferase class I/classII large" evidence="6">
    <location>
        <begin position="58"/>
        <end position="367"/>
    </location>
</feature>
<proteinExistence type="predicted"/>
<evidence type="ECO:0000259" key="6">
    <source>
        <dbReference type="Pfam" id="PF00155"/>
    </source>
</evidence>
<dbReference type="CDD" id="cd00609">
    <property type="entry name" value="AAT_like"/>
    <property type="match status" value="1"/>
</dbReference>
<keyword evidence="2 7" id="KW-0032">Aminotransferase</keyword>
<dbReference type="PANTHER" id="PTHR42790:SF19">
    <property type="entry name" value="KYNURENINE_ALPHA-AMINOADIPATE AMINOTRANSFERASE, MITOCHONDRIAL"/>
    <property type="match status" value="1"/>
</dbReference>
<dbReference type="InterPro" id="IPR004839">
    <property type="entry name" value="Aminotransferase_I/II_large"/>
</dbReference>
<evidence type="ECO:0000256" key="4">
    <source>
        <dbReference type="ARBA" id="ARBA00022898"/>
    </source>
</evidence>
<organism evidence="7 8">
    <name type="scientific">Nocardia beijingensis</name>
    <dbReference type="NCBI Taxonomy" id="95162"/>
    <lineage>
        <taxon>Bacteria</taxon>
        <taxon>Bacillati</taxon>
        <taxon>Actinomycetota</taxon>
        <taxon>Actinomycetes</taxon>
        <taxon>Mycobacteriales</taxon>
        <taxon>Nocardiaceae</taxon>
        <taxon>Nocardia</taxon>
    </lineage>
</organism>
<evidence type="ECO:0000256" key="1">
    <source>
        <dbReference type="ARBA" id="ARBA00001933"/>
    </source>
</evidence>
<evidence type="ECO:0000313" key="7">
    <source>
        <dbReference type="EMBL" id="MFI2320761.1"/>
    </source>
</evidence>
<accession>A0ABW7WF50</accession>
<dbReference type="RefSeq" id="WP_396944897.1">
    <property type="nucleotide sequence ID" value="NZ_JBIRXV010000001.1"/>
</dbReference>
<keyword evidence="8" id="KW-1185">Reference proteome</keyword>
<dbReference type="Gene3D" id="3.40.640.10">
    <property type="entry name" value="Type I PLP-dependent aspartate aminotransferase-like (Major domain)"/>
    <property type="match status" value="1"/>
</dbReference>
<dbReference type="Gene3D" id="3.90.1150.10">
    <property type="entry name" value="Aspartate Aminotransferase, domain 1"/>
    <property type="match status" value="1"/>
</dbReference>
<comment type="cofactor">
    <cofactor evidence="1">
        <name>pyridoxal 5'-phosphate</name>
        <dbReference type="ChEBI" id="CHEBI:597326"/>
    </cofactor>
</comment>
<dbReference type="Pfam" id="PF00155">
    <property type="entry name" value="Aminotran_1_2"/>
    <property type="match status" value="1"/>
</dbReference>
<evidence type="ECO:0000313" key="8">
    <source>
        <dbReference type="Proteomes" id="UP001611450"/>
    </source>
</evidence>
<dbReference type="EMBL" id="JBIRXV010000001">
    <property type="protein sequence ID" value="MFI2320761.1"/>
    <property type="molecule type" value="Genomic_DNA"/>
</dbReference>
<evidence type="ECO:0000256" key="2">
    <source>
        <dbReference type="ARBA" id="ARBA00022576"/>
    </source>
</evidence>
<dbReference type="InterPro" id="IPR015421">
    <property type="entry name" value="PyrdxlP-dep_Trfase_major"/>
</dbReference>
<reference evidence="7 8" key="1">
    <citation type="submission" date="2024-10" db="EMBL/GenBank/DDBJ databases">
        <title>The Natural Products Discovery Center: Release of the First 8490 Sequenced Strains for Exploring Actinobacteria Biosynthetic Diversity.</title>
        <authorList>
            <person name="Kalkreuter E."/>
            <person name="Kautsar S.A."/>
            <person name="Yang D."/>
            <person name="Bader C.D."/>
            <person name="Teijaro C.N."/>
            <person name="Fluegel L."/>
            <person name="Davis C.M."/>
            <person name="Simpson J.R."/>
            <person name="Lauterbach L."/>
            <person name="Steele A.D."/>
            <person name="Gui C."/>
            <person name="Meng S."/>
            <person name="Li G."/>
            <person name="Viehrig K."/>
            <person name="Ye F."/>
            <person name="Su P."/>
            <person name="Kiefer A.F."/>
            <person name="Nichols A."/>
            <person name="Cepeda A.J."/>
            <person name="Yan W."/>
            <person name="Fan B."/>
            <person name="Jiang Y."/>
            <person name="Adhikari A."/>
            <person name="Zheng C.-J."/>
            <person name="Schuster L."/>
            <person name="Cowan T.M."/>
            <person name="Smanski M.J."/>
            <person name="Chevrette M.G."/>
            <person name="De Carvalho L.P.S."/>
            <person name="Shen B."/>
        </authorList>
    </citation>
    <scope>NUCLEOTIDE SEQUENCE [LARGE SCALE GENOMIC DNA]</scope>
    <source>
        <strain evidence="7 8">NPDC019626</strain>
    </source>
</reference>
<comment type="caution">
    <text evidence="7">The sequence shown here is derived from an EMBL/GenBank/DDBJ whole genome shotgun (WGS) entry which is preliminary data.</text>
</comment>